<comment type="caution">
    <text evidence="2">The sequence shown here is derived from an EMBL/GenBank/DDBJ whole genome shotgun (WGS) entry which is preliminary data.</text>
</comment>
<evidence type="ECO:0000313" key="2">
    <source>
        <dbReference type="EMBL" id="KAK4182139.1"/>
    </source>
</evidence>
<name>A0AAN7AD45_9PEZI</name>
<reference evidence="2" key="1">
    <citation type="journal article" date="2023" name="Mol. Phylogenet. Evol.">
        <title>Genome-scale phylogeny and comparative genomics of the fungal order Sordariales.</title>
        <authorList>
            <person name="Hensen N."/>
            <person name="Bonometti L."/>
            <person name="Westerberg I."/>
            <person name="Brannstrom I.O."/>
            <person name="Guillou S."/>
            <person name="Cros-Aarteil S."/>
            <person name="Calhoun S."/>
            <person name="Haridas S."/>
            <person name="Kuo A."/>
            <person name="Mondo S."/>
            <person name="Pangilinan J."/>
            <person name="Riley R."/>
            <person name="LaButti K."/>
            <person name="Andreopoulos B."/>
            <person name="Lipzen A."/>
            <person name="Chen C."/>
            <person name="Yan M."/>
            <person name="Daum C."/>
            <person name="Ng V."/>
            <person name="Clum A."/>
            <person name="Steindorff A."/>
            <person name="Ohm R.A."/>
            <person name="Martin F."/>
            <person name="Silar P."/>
            <person name="Natvig D.O."/>
            <person name="Lalanne C."/>
            <person name="Gautier V."/>
            <person name="Ament-Velasquez S.L."/>
            <person name="Kruys A."/>
            <person name="Hutchinson M.I."/>
            <person name="Powell A.J."/>
            <person name="Barry K."/>
            <person name="Miller A.N."/>
            <person name="Grigoriev I.V."/>
            <person name="Debuchy R."/>
            <person name="Gladieux P."/>
            <person name="Hiltunen Thoren M."/>
            <person name="Johannesson H."/>
        </authorList>
    </citation>
    <scope>NUCLEOTIDE SEQUENCE</scope>
    <source>
        <strain evidence="2">PSN309</strain>
    </source>
</reference>
<dbReference type="AlphaFoldDB" id="A0AAN7AD45"/>
<feature type="chain" id="PRO_5043028434" evidence="1">
    <location>
        <begin position="28"/>
        <end position="135"/>
    </location>
</feature>
<evidence type="ECO:0000256" key="1">
    <source>
        <dbReference type="SAM" id="SignalP"/>
    </source>
</evidence>
<dbReference type="Proteomes" id="UP001302126">
    <property type="component" value="Unassembled WGS sequence"/>
</dbReference>
<gene>
    <name evidence="2" type="ORF">QBC35DRAFT_510551</name>
</gene>
<keyword evidence="1" id="KW-0732">Signal</keyword>
<organism evidence="2 3">
    <name type="scientific">Podospora australis</name>
    <dbReference type="NCBI Taxonomy" id="1536484"/>
    <lineage>
        <taxon>Eukaryota</taxon>
        <taxon>Fungi</taxon>
        <taxon>Dikarya</taxon>
        <taxon>Ascomycota</taxon>
        <taxon>Pezizomycotina</taxon>
        <taxon>Sordariomycetes</taxon>
        <taxon>Sordariomycetidae</taxon>
        <taxon>Sordariales</taxon>
        <taxon>Podosporaceae</taxon>
        <taxon>Podospora</taxon>
    </lineage>
</organism>
<reference evidence="2" key="2">
    <citation type="submission" date="2023-05" db="EMBL/GenBank/DDBJ databases">
        <authorList>
            <consortium name="Lawrence Berkeley National Laboratory"/>
            <person name="Steindorff A."/>
            <person name="Hensen N."/>
            <person name="Bonometti L."/>
            <person name="Westerberg I."/>
            <person name="Brannstrom I.O."/>
            <person name="Guillou S."/>
            <person name="Cros-Aarteil S."/>
            <person name="Calhoun S."/>
            <person name="Haridas S."/>
            <person name="Kuo A."/>
            <person name="Mondo S."/>
            <person name="Pangilinan J."/>
            <person name="Riley R."/>
            <person name="Labutti K."/>
            <person name="Andreopoulos B."/>
            <person name="Lipzen A."/>
            <person name="Chen C."/>
            <person name="Yanf M."/>
            <person name="Daum C."/>
            <person name="Ng V."/>
            <person name="Clum A."/>
            <person name="Ohm R."/>
            <person name="Martin F."/>
            <person name="Silar P."/>
            <person name="Natvig D."/>
            <person name="Lalanne C."/>
            <person name="Gautier V."/>
            <person name="Ament-Velasquez S.L."/>
            <person name="Kruys A."/>
            <person name="Hutchinson M.I."/>
            <person name="Powell A.J."/>
            <person name="Barry K."/>
            <person name="Miller A.N."/>
            <person name="Grigoriev I.V."/>
            <person name="Debuchy R."/>
            <person name="Gladieux P."/>
            <person name="Thoren M.H."/>
            <person name="Johannesson H."/>
        </authorList>
    </citation>
    <scope>NUCLEOTIDE SEQUENCE</scope>
    <source>
        <strain evidence="2">PSN309</strain>
    </source>
</reference>
<protein>
    <submittedName>
        <fullName evidence="2">Uncharacterized protein</fullName>
    </submittedName>
</protein>
<proteinExistence type="predicted"/>
<sequence length="135" mass="14850">MHSLSSLRLSVLVQSLIFFFSSRSVAASTNSNTSTAAAAATESTATLGRSQIGITTTTSTTSTTNNHQLNAFIDQDFFDDGTLHGRIPDDSTFYFHPDEYIHYYEDRAESLIEDFDAVFYSAGPETPDIDMVESQ</sequence>
<feature type="signal peptide" evidence="1">
    <location>
        <begin position="1"/>
        <end position="27"/>
    </location>
</feature>
<dbReference type="EMBL" id="MU864742">
    <property type="protein sequence ID" value="KAK4182139.1"/>
    <property type="molecule type" value="Genomic_DNA"/>
</dbReference>
<evidence type="ECO:0000313" key="3">
    <source>
        <dbReference type="Proteomes" id="UP001302126"/>
    </source>
</evidence>
<accession>A0AAN7AD45</accession>
<keyword evidence="3" id="KW-1185">Reference proteome</keyword>